<dbReference type="AlphaFoldDB" id="A0A246F4Y1"/>
<sequence length="102" mass="10789">MTQGSITERAEGELALAGVLDYSTGPALRQQGARLIAASKASALRLDCSAVEHSSSVGLSLLLSYIRDARKAGKTLQVSGMPKDMQEIAKVGELLEILPLQH</sequence>
<feature type="domain" description="STAS" evidence="1">
    <location>
        <begin position="14"/>
        <end position="102"/>
    </location>
</feature>
<dbReference type="Pfam" id="PF13466">
    <property type="entry name" value="STAS_2"/>
    <property type="match status" value="1"/>
</dbReference>
<dbReference type="InterPro" id="IPR002645">
    <property type="entry name" value="STAS_dom"/>
</dbReference>
<proteinExistence type="predicted"/>
<dbReference type="PROSITE" id="PS50801">
    <property type="entry name" value="STAS"/>
    <property type="match status" value="1"/>
</dbReference>
<dbReference type="eggNOG" id="COG1366">
    <property type="taxonomic scope" value="Bacteria"/>
</dbReference>
<dbReference type="EMBL" id="NJBA01000010">
    <property type="protein sequence ID" value="OWP48191.1"/>
    <property type="molecule type" value="Genomic_DNA"/>
</dbReference>
<accession>A0A246F4Y1</accession>
<gene>
    <name evidence="2" type="ORF">CEG18_25135</name>
</gene>
<dbReference type="RefSeq" id="WP_088421223.1">
    <property type="nucleotide sequence ID" value="NZ_NJBA01000010.1"/>
</dbReference>
<name>A0A246F4Y1_PSENT</name>
<organism evidence="2 3">
    <name type="scientific">Pseudomonas nitroreducens</name>
    <dbReference type="NCBI Taxonomy" id="46680"/>
    <lineage>
        <taxon>Bacteria</taxon>
        <taxon>Pseudomonadati</taxon>
        <taxon>Pseudomonadota</taxon>
        <taxon>Gammaproteobacteria</taxon>
        <taxon>Pseudomonadales</taxon>
        <taxon>Pseudomonadaceae</taxon>
        <taxon>Pseudomonas</taxon>
    </lineage>
</organism>
<evidence type="ECO:0000259" key="1">
    <source>
        <dbReference type="PROSITE" id="PS50801"/>
    </source>
</evidence>
<dbReference type="SUPFAM" id="SSF52091">
    <property type="entry name" value="SpoIIaa-like"/>
    <property type="match status" value="1"/>
</dbReference>
<dbReference type="InterPro" id="IPR036513">
    <property type="entry name" value="STAS_dom_sf"/>
</dbReference>
<comment type="caution">
    <text evidence="2">The sequence shown here is derived from an EMBL/GenBank/DDBJ whole genome shotgun (WGS) entry which is preliminary data.</text>
</comment>
<dbReference type="InterPro" id="IPR058548">
    <property type="entry name" value="MlaB-like_STAS"/>
</dbReference>
<dbReference type="Proteomes" id="UP000198145">
    <property type="component" value="Unassembled WGS sequence"/>
</dbReference>
<reference evidence="2 3" key="1">
    <citation type="submission" date="2017-06" db="EMBL/GenBank/DDBJ databases">
        <title>Draft genome of Pseudomonas nitroreducens DF05.</title>
        <authorList>
            <person name="Iyer R."/>
        </authorList>
    </citation>
    <scope>NUCLEOTIDE SEQUENCE [LARGE SCALE GENOMIC DNA]</scope>
    <source>
        <strain evidence="2 3">DF05</strain>
    </source>
</reference>
<evidence type="ECO:0000313" key="2">
    <source>
        <dbReference type="EMBL" id="OWP48191.1"/>
    </source>
</evidence>
<protein>
    <submittedName>
        <fullName evidence="2">Anti-anti-sigma factor</fullName>
    </submittedName>
</protein>
<dbReference type="Gene3D" id="3.30.750.24">
    <property type="entry name" value="STAS domain"/>
    <property type="match status" value="1"/>
</dbReference>
<evidence type="ECO:0000313" key="3">
    <source>
        <dbReference type="Proteomes" id="UP000198145"/>
    </source>
</evidence>
<dbReference type="STRING" id="46680.GCA_000807755_02653"/>